<keyword evidence="3" id="KW-1185">Reference proteome</keyword>
<dbReference type="EMBL" id="OZ019896">
    <property type="protein sequence ID" value="CAK9222481.1"/>
    <property type="molecule type" value="Genomic_DNA"/>
</dbReference>
<accession>A0ABP0UHY7</accession>
<gene>
    <name evidence="2" type="ORF">CSSPTR1EN2_LOCUS16100</name>
</gene>
<proteinExistence type="predicted"/>
<evidence type="ECO:0000313" key="3">
    <source>
        <dbReference type="Proteomes" id="UP001497512"/>
    </source>
</evidence>
<dbReference type="InterPro" id="IPR032867">
    <property type="entry name" value="DYW_dom"/>
</dbReference>
<protein>
    <recommendedName>
        <fullName evidence="1">DYW domain-containing protein</fullName>
    </recommendedName>
</protein>
<name>A0ABP0UHY7_9BRYO</name>
<organism evidence="2 3">
    <name type="scientific">Sphagnum troendelagicum</name>
    <dbReference type="NCBI Taxonomy" id="128251"/>
    <lineage>
        <taxon>Eukaryota</taxon>
        <taxon>Viridiplantae</taxon>
        <taxon>Streptophyta</taxon>
        <taxon>Embryophyta</taxon>
        <taxon>Bryophyta</taxon>
        <taxon>Sphagnophytina</taxon>
        <taxon>Sphagnopsida</taxon>
        <taxon>Sphagnales</taxon>
        <taxon>Sphagnaceae</taxon>
        <taxon>Sphagnum</taxon>
    </lineage>
</organism>
<dbReference type="Proteomes" id="UP001497512">
    <property type="component" value="Chromosome 4"/>
</dbReference>
<dbReference type="Pfam" id="PF14432">
    <property type="entry name" value="DYW_deaminase"/>
    <property type="match status" value="1"/>
</dbReference>
<feature type="domain" description="DYW" evidence="1">
    <location>
        <begin position="20"/>
        <end position="102"/>
    </location>
</feature>
<reference evidence="2" key="1">
    <citation type="submission" date="2024-02" db="EMBL/GenBank/DDBJ databases">
        <authorList>
            <consortium name="ELIXIR-Norway"/>
            <consortium name="Elixir Norway"/>
        </authorList>
    </citation>
    <scope>NUCLEOTIDE SEQUENCE</scope>
</reference>
<sequence>MNEIHAALKTLTWQIHDTEFVPDTWFALHDVEEEKKVIHLCHHSEKLAIAFGFISTPPGTPLWIFKNLQVCGDCHTATKFTAKIVGRRIIVQALDDESVHKFVVHPELLGILKTIVFLRQ</sequence>
<evidence type="ECO:0000313" key="2">
    <source>
        <dbReference type="EMBL" id="CAK9222481.1"/>
    </source>
</evidence>
<evidence type="ECO:0000259" key="1">
    <source>
        <dbReference type="Pfam" id="PF14432"/>
    </source>
</evidence>